<sequence>MELTEQEFLKAIATHKGIIHKVSRIYFEDAIDREDLVQEIILQLWKSLKSFNGKSQFSSWMYRVALNTAIVFFKKEKRKPDSYKMPEHVQLTQEDYSNEKEEQLATFYKAVHQLNKIEKALIFQFIEGFSGEEIAKNLGMSPVNVRVKLNRTKKKIQEIIKEQSDGF</sequence>
<evidence type="ECO:0000256" key="3">
    <source>
        <dbReference type="ARBA" id="ARBA00023082"/>
    </source>
</evidence>
<feature type="domain" description="RNA polymerase sigma-70 region 2" evidence="5">
    <location>
        <begin position="13"/>
        <end position="78"/>
    </location>
</feature>
<dbReference type="InterPro" id="IPR007627">
    <property type="entry name" value="RNA_pol_sigma70_r2"/>
</dbReference>
<dbReference type="NCBIfam" id="TIGR02937">
    <property type="entry name" value="sigma70-ECF"/>
    <property type="match status" value="1"/>
</dbReference>
<dbReference type="RefSeq" id="WP_160129697.1">
    <property type="nucleotide sequence ID" value="NZ_CP019288.1"/>
</dbReference>
<evidence type="ECO:0000313" key="7">
    <source>
        <dbReference type="EMBL" id="QHI37041.1"/>
    </source>
</evidence>
<evidence type="ECO:0000259" key="5">
    <source>
        <dbReference type="Pfam" id="PF04542"/>
    </source>
</evidence>
<evidence type="ECO:0000256" key="1">
    <source>
        <dbReference type="ARBA" id="ARBA00010641"/>
    </source>
</evidence>
<dbReference type="Pfam" id="PF08281">
    <property type="entry name" value="Sigma70_r4_2"/>
    <property type="match status" value="1"/>
</dbReference>
<organism evidence="7 8">
    <name type="scientific">Kordia antarctica</name>
    <dbReference type="NCBI Taxonomy" id="1218801"/>
    <lineage>
        <taxon>Bacteria</taxon>
        <taxon>Pseudomonadati</taxon>
        <taxon>Bacteroidota</taxon>
        <taxon>Flavobacteriia</taxon>
        <taxon>Flavobacteriales</taxon>
        <taxon>Flavobacteriaceae</taxon>
        <taxon>Kordia</taxon>
    </lineage>
</organism>
<evidence type="ECO:0000256" key="4">
    <source>
        <dbReference type="ARBA" id="ARBA00023163"/>
    </source>
</evidence>
<evidence type="ECO:0000313" key="8">
    <source>
        <dbReference type="Proteomes" id="UP000464657"/>
    </source>
</evidence>
<dbReference type="InterPro" id="IPR013325">
    <property type="entry name" value="RNA_pol_sigma_r2"/>
</dbReference>
<dbReference type="InterPro" id="IPR039425">
    <property type="entry name" value="RNA_pol_sigma-70-like"/>
</dbReference>
<dbReference type="KEGG" id="kan:IMCC3317_24190"/>
<name>A0A7L4ZKK7_9FLAO</name>
<dbReference type="OrthoDB" id="9780326at2"/>
<evidence type="ECO:0000259" key="6">
    <source>
        <dbReference type="Pfam" id="PF08281"/>
    </source>
</evidence>
<dbReference type="SUPFAM" id="SSF88946">
    <property type="entry name" value="Sigma2 domain of RNA polymerase sigma factors"/>
    <property type="match status" value="1"/>
</dbReference>
<dbReference type="InterPro" id="IPR036388">
    <property type="entry name" value="WH-like_DNA-bd_sf"/>
</dbReference>
<dbReference type="Pfam" id="PF04542">
    <property type="entry name" value="Sigma70_r2"/>
    <property type="match status" value="1"/>
</dbReference>
<dbReference type="EMBL" id="CP019288">
    <property type="protein sequence ID" value="QHI37041.1"/>
    <property type="molecule type" value="Genomic_DNA"/>
</dbReference>
<dbReference type="InterPro" id="IPR013324">
    <property type="entry name" value="RNA_pol_sigma_r3/r4-like"/>
</dbReference>
<dbReference type="Proteomes" id="UP000464657">
    <property type="component" value="Chromosome"/>
</dbReference>
<dbReference type="InterPro" id="IPR013249">
    <property type="entry name" value="RNA_pol_sigma70_r4_t2"/>
</dbReference>
<dbReference type="SUPFAM" id="SSF88659">
    <property type="entry name" value="Sigma3 and sigma4 domains of RNA polymerase sigma factors"/>
    <property type="match status" value="1"/>
</dbReference>
<reference evidence="7 8" key="1">
    <citation type="journal article" date="2013" name="Int. J. Syst. Evol. Microbiol.">
        <title>Kordia antarctica sp. nov., isolated from Antarctic seawater.</title>
        <authorList>
            <person name="Baek K."/>
            <person name="Choi A."/>
            <person name="Kang I."/>
            <person name="Lee K."/>
            <person name="Cho J.C."/>
        </authorList>
    </citation>
    <scope>NUCLEOTIDE SEQUENCE [LARGE SCALE GENOMIC DNA]</scope>
    <source>
        <strain evidence="7 8">IMCC3317</strain>
    </source>
</reference>
<keyword evidence="8" id="KW-1185">Reference proteome</keyword>
<dbReference type="PANTHER" id="PTHR43133">
    <property type="entry name" value="RNA POLYMERASE ECF-TYPE SIGMA FACTO"/>
    <property type="match status" value="1"/>
</dbReference>
<accession>A0A7L4ZKK7</accession>
<dbReference type="GO" id="GO:0006352">
    <property type="term" value="P:DNA-templated transcription initiation"/>
    <property type="evidence" value="ECO:0007669"/>
    <property type="project" value="InterPro"/>
</dbReference>
<protein>
    <submittedName>
        <fullName evidence="7">ECF RNA polymerase sigma factor SigG</fullName>
    </submittedName>
</protein>
<dbReference type="Gene3D" id="1.10.10.10">
    <property type="entry name" value="Winged helix-like DNA-binding domain superfamily/Winged helix DNA-binding domain"/>
    <property type="match status" value="1"/>
</dbReference>
<keyword evidence="4" id="KW-0804">Transcription</keyword>
<gene>
    <name evidence="7" type="primary">sigG</name>
    <name evidence="7" type="ORF">IMCC3317_24190</name>
</gene>
<proteinExistence type="inferred from homology"/>
<dbReference type="PANTHER" id="PTHR43133:SF45">
    <property type="entry name" value="RNA POLYMERASE ECF-TYPE SIGMA FACTOR"/>
    <property type="match status" value="1"/>
</dbReference>
<dbReference type="InterPro" id="IPR014284">
    <property type="entry name" value="RNA_pol_sigma-70_dom"/>
</dbReference>
<keyword evidence="2" id="KW-0805">Transcription regulation</keyword>
<dbReference type="AlphaFoldDB" id="A0A7L4ZKK7"/>
<keyword evidence="3" id="KW-0731">Sigma factor</keyword>
<comment type="similarity">
    <text evidence="1">Belongs to the sigma-70 factor family. ECF subfamily.</text>
</comment>
<feature type="domain" description="RNA polymerase sigma factor 70 region 4 type 2" evidence="6">
    <location>
        <begin position="108"/>
        <end position="156"/>
    </location>
</feature>
<evidence type="ECO:0000256" key="2">
    <source>
        <dbReference type="ARBA" id="ARBA00023015"/>
    </source>
</evidence>
<dbReference type="Gene3D" id="1.10.1740.10">
    <property type="match status" value="1"/>
</dbReference>
<dbReference type="GO" id="GO:0003677">
    <property type="term" value="F:DNA binding"/>
    <property type="evidence" value="ECO:0007669"/>
    <property type="project" value="InterPro"/>
</dbReference>
<dbReference type="GO" id="GO:0016987">
    <property type="term" value="F:sigma factor activity"/>
    <property type="evidence" value="ECO:0007669"/>
    <property type="project" value="UniProtKB-KW"/>
</dbReference>